<dbReference type="RefSeq" id="WP_065254691.1">
    <property type="nucleotide sequence ID" value="NZ_MAPZ01000025.1"/>
</dbReference>
<accession>A0A1B8RMK4</accession>
<protein>
    <submittedName>
        <fullName evidence="2">HNH endonuclease</fullName>
    </submittedName>
</protein>
<dbReference type="InterPro" id="IPR003615">
    <property type="entry name" value="HNH_nuc"/>
</dbReference>
<dbReference type="eggNOG" id="COG1403">
    <property type="taxonomic scope" value="Bacteria"/>
</dbReference>
<keyword evidence="2" id="KW-0540">Nuclease</keyword>
<proteinExistence type="predicted"/>
<reference evidence="2 3" key="1">
    <citation type="submission" date="2016-06" db="EMBL/GenBank/DDBJ databases">
        <authorList>
            <person name="Kjaerup R.B."/>
            <person name="Dalgaard T.S."/>
            <person name="Juul-Madsen H.R."/>
        </authorList>
    </citation>
    <scope>NUCLEOTIDE SEQUENCE [LARGE SCALE GENOMIC DNA]</scope>
    <source>
        <strain evidence="2 3">373-A1</strain>
    </source>
</reference>
<gene>
    <name evidence="2" type="ORF">CP373A1_13025</name>
</gene>
<dbReference type="Gene3D" id="1.10.30.50">
    <property type="match status" value="1"/>
</dbReference>
<feature type="domain" description="HNH nuclease" evidence="1">
    <location>
        <begin position="252"/>
        <end position="303"/>
    </location>
</feature>
<keyword evidence="3" id="KW-1185">Reference proteome</keyword>
<dbReference type="Pfam" id="PF13395">
    <property type="entry name" value="HNH_4"/>
    <property type="match status" value="1"/>
</dbReference>
<dbReference type="GO" id="GO:0004519">
    <property type="term" value="F:endonuclease activity"/>
    <property type="evidence" value="ECO:0007669"/>
    <property type="project" value="UniProtKB-KW"/>
</dbReference>
<organism evidence="2 3">
    <name type="scientific">Clostridium paraputrificum</name>
    <dbReference type="NCBI Taxonomy" id="29363"/>
    <lineage>
        <taxon>Bacteria</taxon>
        <taxon>Bacillati</taxon>
        <taxon>Bacillota</taxon>
        <taxon>Clostridia</taxon>
        <taxon>Eubacteriales</taxon>
        <taxon>Clostridiaceae</taxon>
        <taxon>Clostridium</taxon>
    </lineage>
</organism>
<keyword evidence="2" id="KW-0378">Hydrolase</keyword>
<dbReference type="OrthoDB" id="489287at2"/>
<evidence type="ECO:0000313" key="3">
    <source>
        <dbReference type="Proteomes" id="UP000092714"/>
    </source>
</evidence>
<dbReference type="InterPro" id="IPR044925">
    <property type="entry name" value="His-Me_finger_sf"/>
</dbReference>
<comment type="caution">
    <text evidence="2">The sequence shown here is derived from an EMBL/GenBank/DDBJ whole genome shotgun (WGS) entry which is preliminary data.</text>
</comment>
<dbReference type="Proteomes" id="UP000092714">
    <property type="component" value="Unassembled WGS sequence"/>
</dbReference>
<dbReference type="EMBL" id="MAPZ01000025">
    <property type="protein sequence ID" value="OBY10018.1"/>
    <property type="molecule type" value="Genomic_DNA"/>
</dbReference>
<dbReference type="AlphaFoldDB" id="A0A1B8RMK4"/>
<evidence type="ECO:0000259" key="1">
    <source>
        <dbReference type="Pfam" id="PF13395"/>
    </source>
</evidence>
<sequence length="388" mass="46010">MDKEFVRNIVEKEIAIGVDVPYSREVDYITFSRVLKDDRVVASYKMYWLLAILDEVQEGNVEIEFRKLITRMIAYAWYPISKFRLYFGACDNLGKVVNYISDTYNLKPNINKSELIDFIYNSDDKELNKMIKNLTYNVPHKFLSPFYDGIAKEPPLKTVMILSQEHKRWIYEIYRNSDEENCIRIREGWDDYLKYNYKMIQGWVYYKLVCFLQKRNPNVPGIAMKLEAPLNRKLTTQTKIWTSIIGRKNIIDLYTGLPFTKENYKEHGNLSMDHFIPWSFVLHDQMWNLVPTFKNINSQKSDNLFNYEDYIEGLAKLQYDAFCFVVDENKKDEIEEYRGILRVPDAVAFKAEGSYEEFFKRYKDGTCPIYNIAANQGFKVVNGIYIRS</sequence>
<keyword evidence="2" id="KW-0255">Endonuclease</keyword>
<dbReference type="SUPFAM" id="SSF54060">
    <property type="entry name" value="His-Me finger endonucleases"/>
    <property type="match status" value="1"/>
</dbReference>
<name>A0A1B8RMK4_9CLOT</name>
<evidence type="ECO:0000313" key="2">
    <source>
        <dbReference type="EMBL" id="OBY10018.1"/>
    </source>
</evidence>